<dbReference type="EMBL" id="SMYL01000010">
    <property type="protein sequence ID" value="TDK62799.1"/>
    <property type="molecule type" value="Genomic_DNA"/>
</dbReference>
<name>A0A4R5VUT6_9BURK</name>
<dbReference type="PANTHER" id="PTHR20883:SF48">
    <property type="entry name" value="ECTOINE DIOXYGENASE"/>
    <property type="match status" value="1"/>
</dbReference>
<organism evidence="2 3">
    <name type="scientific">Sapientia aquatica</name>
    <dbReference type="NCBI Taxonomy" id="1549640"/>
    <lineage>
        <taxon>Bacteria</taxon>
        <taxon>Pseudomonadati</taxon>
        <taxon>Pseudomonadota</taxon>
        <taxon>Betaproteobacteria</taxon>
        <taxon>Burkholderiales</taxon>
        <taxon>Oxalobacteraceae</taxon>
        <taxon>Sapientia</taxon>
    </lineage>
</organism>
<proteinExistence type="predicted"/>
<dbReference type="SUPFAM" id="SSF51197">
    <property type="entry name" value="Clavaminate synthase-like"/>
    <property type="match status" value="1"/>
</dbReference>
<gene>
    <name evidence="2" type="ORF">E2I14_15990</name>
</gene>
<dbReference type="PANTHER" id="PTHR20883">
    <property type="entry name" value="PHYTANOYL-COA DIOXYGENASE DOMAIN CONTAINING 1"/>
    <property type="match status" value="1"/>
</dbReference>
<comment type="caution">
    <text evidence="2">The sequence shown here is derived from an EMBL/GenBank/DDBJ whole genome shotgun (WGS) entry which is preliminary data.</text>
</comment>
<keyword evidence="2" id="KW-0560">Oxidoreductase</keyword>
<dbReference type="InterPro" id="IPR008775">
    <property type="entry name" value="Phytyl_CoA_dOase-like"/>
</dbReference>
<dbReference type="GO" id="GO:0005506">
    <property type="term" value="F:iron ion binding"/>
    <property type="evidence" value="ECO:0007669"/>
    <property type="project" value="UniProtKB-ARBA"/>
</dbReference>
<dbReference type="Proteomes" id="UP000294829">
    <property type="component" value="Unassembled WGS sequence"/>
</dbReference>
<accession>A0A4R5VUT6</accession>
<dbReference type="Pfam" id="PF05721">
    <property type="entry name" value="PhyH"/>
    <property type="match status" value="1"/>
</dbReference>
<evidence type="ECO:0000256" key="1">
    <source>
        <dbReference type="ARBA" id="ARBA00001954"/>
    </source>
</evidence>
<dbReference type="AlphaFoldDB" id="A0A4R5VUT6"/>
<comment type="cofactor">
    <cofactor evidence="1">
        <name>Fe(2+)</name>
        <dbReference type="ChEBI" id="CHEBI:29033"/>
    </cofactor>
</comment>
<dbReference type="GO" id="GO:0016706">
    <property type="term" value="F:2-oxoglutarate-dependent dioxygenase activity"/>
    <property type="evidence" value="ECO:0007669"/>
    <property type="project" value="UniProtKB-ARBA"/>
</dbReference>
<keyword evidence="2" id="KW-0223">Dioxygenase</keyword>
<evidence type="ECO:0000313" key="2">
    <source>
        <dbReference type="EMBL" id="TDK62799.1"/>
    </source>
</evidence>
<protein>
    <submittedName>
        <fullName evidence="2">Phytanoyl-CoA dioxygenase family protein</fullName>
    </submittedName>
</protein>
<dbReference type="RefSeq" id="WP_133330355.1">
    <property type="nucleotide sequence ID" value="NZ_SMYL01000010.1"/>
</dbReference>
<sequence length="251" mass="27967">MLTPEQCRDFDRNGFLVLPQLSTPTYCTQVLDFAHEQLKEPRQPVEYEADTGYPGAPSTKSEIGGETVRRLLHVSLRDKLITDWATGEQLATPLKQLLGEPVLLSQVHHNCIMTKQPRFSSVTGWHRDSRYWNFERAELISAWLALRDETVENGCLLVIPGSHHVQVDADGLDAAQFLKNDYPSNQALLAQAVPVPLKAGDVLLFSSNLFHAAGRNQTDQTKFSMVFTYRASDNPPLPGSRSASLPEIELG</sequence>
<keyword evidence="3" id="KW-1185">Reference proteome</keyword>
<dbReference type="OrthoDB" id="9791262at2"/>
<evidence type="ECO:0000313" key="3">
    <source>
        <dbReference type="Proteomes" id="UP000294829"/>
    </source>
</evidence>
<reference evidence="2 3" key="1">
    <citation type="submission" date="2019-03" db="EMBL/GenBank/DDBJ databases">
        <title>Sapientia aquatica gen. nov., sp. nov., isolated from a crater lake.</title>
        <authorList>
            <person name="Felfoldi T."/>
            <person name="Szabo A."/>
            <person name="Toth E."/>
            <person name="Schumann P."/>
            <person name="Keki Z."/>
            <person name="Marialigeti K."/>
            <person name="Mathe I."/>
        </authorList>
    </citation>
    <scope>NUCLEOTIDE SEQUENCE [LARGE SCALE GENOMIC DNA]</scope>
    <source>
        <strain evidence="2 3">SA-152</strain>
    </source>
</reference>
<dbReference type="Gene3D" id="2.60.120.620">
    <property type="entry name" value="q2cbj1_9rhob like domain"/>
    <property type="match status" value="1"/>
</dbReference>